<evidence type="ECO:0000256" key="5">
    <source>
        <dbReference type="SAM" id="MobiDB-lite"/>
    </source>
</evidence>
<keyword evidence="3" id="KW-0413">Isomerase</keyword>
<evidence type="ECO:0000256" key="3">
    <source>
        <dbReference type="ARBA" id="ARBA00023235"/>
    </source>
</evidence>
<dbReference type="InterPro" id="IPR001998">
    <property type="entry name" value="Xylose_isomerase"/>
</dbReference>
<feature type="non-terminal residue" evidence="6">
    <location>
        <position position="64"/>
    </location>
</feature>
<dbReference type="Gene3D" id="3.20.20.150">
    <property type="entry name" value="Divalent-metal-dependent TIM barrel enzymes"/>
    <property type="match status" value="1"/>
</dbReference>
<accession>A0ABW0B7J9</accession>
<dbReference type="SUPFAM" id="SSF51658">
    <property type="entry name" value="Xylose isomerase-like"/>
    <property type="match status" value="1"/>
</dbReference>
<reference evidence="7" key="1">
    <citation type="journal article" date="2019" name="Int. J. Syst. Evol. Microbiol.">
        <title>The Global Catalogue of Microorganisms (GCM) 10K type strain sequencing project: providing services to taxonomists for standard genome sequencing and annotation.</title>
        <authorList>
            <consortium name="The Broad Institute Genomics Platform"/>
            <consortium name="The Broad Institute Genome Sequencing Center for Infectious Disease"/>
            <person name="Wu L."/>
            <person name="Ma J."/>
        </authorList>
    </citation>
    <scope>NUCLEOTIDE SEQUENCE [LARGE SCALE GENOMIC DNA]</scope>
    <source>
        <strain evidence="7">CGMCC 4.1721</strain>
    </source>
</reference>
<proteinExistence type="predicted"/>
<dbReference type="Proteomes" id="UP001596208">
    <property type="component" value="Unassembled WGS sequence"/>
</dbReference>
<evidence type="ECO:0000256" key="1">
    <source>
        <dbReference type="ARBA" id="ARBA00018232"/>
    </source>
</evidence>
<sequence length="64" mass="7116">MGSDCGRRFRTQAGEGGHTMTERFTPTPADRFTFGLWTVGWRGNDPFGDATRPALDPVESVERL</sequence>
<comment type="caution">
    <text evidence="6">The sequence shown here is derived from an EMBL/GenBank/DDBJ whole genome shotgun (WGS) entry which is preliminary data.</text>
</comment>
<evidence type="ECO:0000313" key="6">
    <source>
        <dbReference type="EMBL" id="MFC5173250.1"/>
    </source>
</evidence>
<gene>
    <name evidence="6" type="ORF">ACFPRK_22065</name>
</gene>
<evidence type="ECO:0000313" key="7">
    <source>
        <dbReference type="Proteomes" id="UP001596208"/>
    </source>
</evidence>
<keyword evidence="2" id="KW-0479">Metal-binding</keyword>
<name>A0ABW0B7J9_9ACTN</name>
<dbReference type="InterPro" id="IPR036237">
    <property type="entry name" value="Xyl_isomerase-like_sf"/>
</dbReference>
<keyword evidence="4" id="KW-0119">Carbohydrate metabolism</keyword>
<evidence type="ECO:0000256" key="4">
    <source>
        <dbReference type="ARBA" id="ARBA00023277"/>
    </source>
</evidence>
<dbReference type="PROSITE" id="PS51415">
    <property type="entry name" value="XYLOSE_ISOMERASE"/>
    <property type="match status" value="1"/>
</dbReference>
<dbReference type="EMBL" id="JBHSKI010000009">
    <property type="protein sequence ID" value="MFC5173250.1"/>
    <property type="molecule type" value="Genomic_DNA"/>
</dbReference>
<organism evidence="6 7">
    <name type="scientific">Streptomyces mutomycini</name>
    <dbReference type="NCBI Taxonomy" id="284036"/>
    <lineage>
        <taxon>Bacteria</taxon>
        <taxon>Bacillati</taxon>
        <taxon>Actinomycetota</taxon>
        <taxon>Actinomycetes</taxon>
        <taxon>Kitasatosporales</taxon>
        <taxon>Streptomycetaceae</taxon>
        <taxon>Streptomyces</taxon>
    </lineage>
</organism>
<feature type="region of interest" description="Disordered" evidence="5">
    <location>
        <begin position="1"/>
        <end position="26"/>
    </location>
</feature>
<keyword evidence="7" id="KW-1185">Reference proteome</keyword>
<protein>
    <recommendedName>
        <fullName evidence="1">Xylose isomerase</fullName>
    </recommendedName>
</protein>
<evidence type="ECO:0000256" key="2">
    <source>
        <dbReference type="ARBA" id="ARBA00022723"/>
    </source>
</evidence>